<evidence type="ECO:0000313" key="4">
    <source>
        <dbReference type="RefSeq" id="XP_019645904.1"/>
    </source>
</evidence>
<evidence type="ECO:0000256" key="2">
    <source>
        <dbReference type="SAM" id="Phobius"/>
    </source>
</evidence>
<keyword evidence="2" id="KW-1133">Transmembrane helix</keyword>
<dbReference type="GeneID" id="109486508"/>
<feature type="compositionally biased region" description="Low complexity" evidence="1">
    <location>
        <begin position="199"/>
        <end position="212"/>
    </location>
</feature>
<organism evidence="3 4">
    <name type="scientific">Branchiostoma belcheri</name>
    <name type="common">Amphioxus</name>
    <dbReference type="NCBI Taxonomy" id="7741"/>
    <lineage>
        <taxon>Eukaryota</taxon>
        <taxon>Metazoa</taxon>
        <taxon>Chordata</taxon>
        <taxon>Cephalochordata</taxon>
        <taxon>Leptocardii</taxon>
        <taxon>Amphioxiformes</taxon>
        <taxon>Branchiostomatidae</taxon>
        <taxon>Branchiostoma</taxon>
    </lineage>
</organism>
<dbReference type="OrthoDB" id="10612212at2759"/>
<keyword evidence="2" id="KW-0472">Membrane</keyword>
<keyword evidence="2" id="KW-0812">Transmembrane</keyword>
<feature type="transmembrane region" description="Helical" evidence="2">
    <location>
        <begin position="105"/>
        <end position="129"/>
    </location>
</feature>
<name>A0A6P5AHX8_BRABE</name>
<evidence type="ECO:0000313" key="3">
    <source>
        <dbReference type="Proteomes" id="UP000515135"/>
    </source>
</evidence>
<dbReference type="Proteomes" id="UP000515135">
    <property type="component" value="Unplaced"/>
</dbReference>
<feature type="region of interest" description="Disordered" evidence="1">
    <location>
        <begin position="199"/>
        <end position="220"/>
    </location>
</feature>
<dbReference type="AlphaFoldDB" id="A0A6P5AHX8"/>
<dbReference type="KEGG" id="bbel:109486508"/>
<accession>A0A6P5AHX8</accession>
<evidence type="ECO:0000256" key="1">
    <source>
        <dbReference type="SAM" id="MobiDB-lite"/>
    </source>
</evidence>
<dbReference type="RefSeq" id="XP_019645904.1">
    <property type="nucleotide sequence ID" value="XM_019790345.1"/>
</dbReference>
<proteinExistence type="predicted"/>
<keyword evidence="3" id="KW-1185">Reference proteome</keyword>
<reference evidence="4" key="1">
    <citation type="submission" date="2025-08" db="UniProtKB">
        <authorList>
            <consortium name="RefSeq"/>
        </authorList>
    </citation>
    <scope>IDENTIFICATION</scope>
    <source>
        <tissue evidence="4">Gonad</tissue>
    </source>
</reference>
<protein>
    <submittedName>
        <fullName evidence="4">Uncharacterized protein LOC109486508</fullName>
    </submittedName>
</protein>
<gene>
    <name evidence="4" type="primary">LOC109486508</name>
</gene>
<sequence>MPASLRLVWTQSEYCTWGRISSRSPCRKTQTARPISRNKSRNLRQSQHNGALQLNLDSALPCTGVDYDGTFDSICPPVGCPCTPEDTISMEAPTASTGMSTSTQVGLAVGIPVALAALAALLALLIFFLKKKKKGGYRPPTAKPRRSVVSPAVESFERNIYTASMDDAFSHEFGKKGAQLNRFRDPDAVYGRLSTAYTRPPSTASSTATRNSWVSGPDFY</sequence>